<evidence type="ECO:0000256" key="5">
    <source>
        <dbReference type="ARBA" id="ARBA00022519"/>
    </source>
</evidence>
<comment type="catalytic activity">
    <reaction evidence="16 18">
        <text>[protein]-dithiol + NAD(+) = [protein]-disulfide + NADH + H(+)</text>
        <dbReference type="Rhea" id="RHEA:18749"/>
        <dbReference type="Rhea" id="RHEA-COMP:10593"/>
        <dbReference type="Rhea" id="RHEA-COMP:10594"/>
        <dbReference type="ChEBI" id="CHEBI:15378"/>
        <dbReference type="ChEBI" id="CHEBI:29950"/>
        <dbReference type="ChEBI" id="CHEBI:50058"/>
        <dbReference type="ChEBI" id="CHEBI:57540"/>
        <dbReference type="ChEBI" id="CHEBI:57945"/>
        <dbReference type="EC" id="1.8.1.8"/>
    </reaction>
</comment>
<evidence type="ECO:0000256" key="9">
    <source>
        <dbReference type="ARBA" id="ARBA00022982"/>
    </source>
</evidence>
<dbReference type="InterPro" id="IPR036929">
    <property type="entry name" value="DsbDN_sf"/>
</dbReference>
<keyword evidence="5 18" id="KW-0997">Cell inner membrane</keyword>
<dbReference type="InterPro" id="IPR013766">
    <property type="entry name" value="Thioredoxin_domain"/>
</dbReference>
<evidence type="ECO:0000256" key="3">
    <source>
        <dbReference type="ARBA" id="ARBA00022448"/>
    </source>
</evidence>
<dbReference type="InterPro" id="IPR017937">
    <property type="entry name" value="Thioredoxin_CS"/>
</dbReference>
<dbReference type="InterPro" id="IPR036249">
    <property type="entry name" value="Thioredoxin-like_sf"/>
</dbReference>
<comment type="catalytic activity">
    <reaction evidence="17 18">
        <text>[protein]-dithiol + NADP(+) = [protein]-disulfide + NADPH + H(+)</text>
        <dbReference type="Rhea" id="RHEA:18753"/>
        <dbReference type="Rhea" id="RHEA-COMP:10593"/>
        <dbReference type="Rhea" id="RHEA-COMP:10594"/>
        <dbReference type="ChEBI" id="CHEBI:15378"/>
        <dbReference type="ChEBI" id="CHEBI:29950"/>
        <dbReference type="ChEBI" id="CHEBI:50058"/>
        <dbReference type="ChEBI" id="CHEBI:57783"/>
        <dbReference type="ChEBI" id="CHEBI:58349"/>
        <dbReference type="EC" id="1.8.1.8"/>
    </reaction>
</comment>
<dbReference type="SUPFAM" id="SSF52833">
    <property type="entry name" value="Thioredoxin-like"/>
    <property type="match status" value="1"/>
</dbReference>
<evidence type="ECO:0000256" key="14">
    <source>
        <dbReference type="ARBA" id="ARBA00023157"/>
    </source>
</evidence>
<accession>A0A248LN97</accession>
<dbReference type="OrthoDB" id="9811036at2"/>
<evidence type="ECO:0000256" key="2">
    <source>
        <dbReference type="ARBA" id="ARBA00007241"/>
    </source>
</evidence>
<feature type="transmembrane region" description="Helical" evidence="18">
    <location>
        <begin position="318"/>
        <end position="344"/>
    </location>
</feature>
<feature type="disulfide bond" description="Redox-active" evidence="18">
    <location>
        <begin position="133"/>
        <end position="139"/>
    </location>
</feature>
<evidence type="ECO:0000256" key="4">
    <source>
        <dbReference type="ARBA" id="ARBA00022475"/>
    </source>
</evidence>
<evidence type="ECO:0000256" key="12">
    <source>
        <dbReference type="ARBA" id="ARBA00023027"/>
    </source>
</evidence>
<evidence type="ECO:0000256" key="8">
    <source>
        <dbReference type="ARBA" id="ARBA00022748"/>
    </source>
</evidence>
<feature type="disulfide bond" description="Redox-active" evidence="18">
    <location>
        <begin position="210"/>
        <end position="332"/>
    </location>
</feature>
<dbReference type="EMBL" id="CP022115">
    <property type="protein sequence ID" value="ASJ26198.1"/>
    <property type="molecule type" value="Genomic_DNA"/>
</dbReference>
<dbReference type="Pfam" id="PF11412">
    <property type="entry name" value="DsbD_N"/>
    <property type="match status" value="1"/>
</dbReference>
<comment type="function">
    <text evidence="18">Required to facilitate the formation of correct disulfide bonds in some periplasmic proteins and for the assembly of the periplasmic c-type cytochromes. Acts by transferring electrons from cytoplasmic thioredoxin to the periplasm. This transfer involves a cascade of disulfide bond formation and reduction steps.</text>
</comment>
<dbReference type="PROSITE" id="PS00194">
    <property type="entry name" value="THIOREDOXIN_1"/>
    <property type="match status" value="1"/>
</dbReference>
<organism evidence="20 21">
    <name type="scientific">Laribacter hongkongensis</name>
    <dbReference type="NCBI Taxonomy" id="168471"/>
    <lineage>
        <taxon>Bacteria</taxon>
        <taxon>Pseudomonadati</taxon>
        <taxon>Pseudomonadota</taxon>
        <taxon>Betaproteobacteria</taxon>
        <taxon>Neisseriales</taxon>
        <taxon>Aquaspirillaceae</taxon>
        <taxon>Laribacter</taxon>
    </lineage>
</organism>
<dbReference type="EC" id="1.8.1.8" evidence="18"/>
<evidence type="ECO:0000256" key="18">
    <source>
        <dbReference type="HAMAP-Rule" id="MF_00399"/>
    </source>
</evidence>
<dbReference type="InterPro" id="IPR035671">
    <property type="entry name" value="DsbD_gamma"/>
</dbReference>
<evidence type="ECO:0000256" key="17">
    <source>
        <dbReference type="ARBA" id="ARBA00047804"/>
    </source>
</evidence>
<dbReference type="InterPro" id="IPR028250">
    <property type="entry name" value="DsbDN"/>
</dbReference>
<dbReference type="GO" id="GO:0005886">
    <property type="term" value="C:plasma membrane"/>
    <property type="evidence" value="ECO:0007669"/>
    <property type="project" value="UniProtKB-SubCell"/>
</dbReference>
<evidence type="ECO:0000256" key="1">
    <source>
        <dbReference type="ARBA" id="ARBA00004429"/>
    </source>
</evidence>
<evidence type="ECO:0000313" key="21">
    <source>
        <dbReference type="Proteomes" id="UP000197424"/>
    </source>
</evidence>
<dbReference type="GO" id="GO:0045454">
    <property type="term" value="P:cell redox homeostasis"/>
    <property type="evidence" value="ECO:0007669"/>
    <property type="project" value="TreeGrafter"/>
</dbReference>
<feature type="transmembrane region" description="Helical" evidence="18">
    <location>
        <begin position="272"/>
        <end position="297"/>
    </location>
</feature>
<feature type="chain" id="PRO_5013410979" description="Thiol:disulfide interchange protein DsbD" evidence="18">
    <location>
        <begin position="35"/>
        <end position="609"/>
    </location>
</feature>
<proteinExistence type="inferred from homology"/>
<dbReference type="PANTHER" id="PTHR32234:SF0">
    <property type="entry name" value="THIOL:DISULFIDE INTERCHANGE PROTEIN DSBD"/>
    <property type="match status" value="1"/>
</dbReference>
<feature type="transmembrane region" description="Helical" evidence="18">
    <location>
        <begin position="235"/>
        <end position="260"/>
    </location>
</feature>
<feature type="domain" description="Thioredoxin" evidence="19">
    <location>
        <begin position="483"/>
        <end position="605"/>
    </location>
</feature>
<keyword evidence="6 18" id="KW-0812">Transmembrane</keyword>
<dbReference type="HAMAP" id="MF_00399">
    <property type="entry name" value="DbsD"/>
    <property type="match status" value="1"/>
</dbReference>
<dbReference type="Pfam" id="PF13098">
    <property type="entry name" value="Thioredoxin_2"/>
    <property type="match status" value="1"/>
</dbReference>
<dbReference type="GO" id="GO:0047134">
    <property type="term" value="F:protein-disulfide reductase [NAD(P)H] activity"/>
    <property type="evidence" value="ECO:0007669"/>
    <property type="project" value="UniProtKB-UniRule"/>
</dbReference>
<feature type="transmembrane region" description="Helical" evidence="18">
    <location>
        <begin position="415"/>
        <end position="433"/>
    </location>
</feature>
<evidence type="ECO:0000256" key="15">
    <source>
        <dbReference type="ARBA" id="ARBA00023284"/>
    </source>
</evidence>
<dbReference type="InterPro" id="IPR022910">
    <property type="entry name" value="Thiol_diS_interchange_DbsD"/>
</dbReference>
<keyword evidence="9 18" id="KW-0249">Electron transport</keyword>
<feature type="disulfide bond" description="Redox-active" evidence="18">
    <location>
        <begin position="522"/>
        <end position="525"/>
    </location>
</feature>
<comment type="subcellular location">
    <subcellularLocation>
        <location evidence="1 18">Cell inner membrane</location>
        <topology evidence="1 18">Multi-pass membrane protein</topology>
    </subcellularLocation>
</comment>
<keyword evidence="13 18" id="KW-0472">Membrane</keyword>
<dbReference type="PANTHER" id="PTHR32234">
    <property type="entry name" value="THIOL:DISULFIDE INTERCHANGE PROTEIN DSBD"/>
    <property type="match status" value="1"/>
</dbReference>
<feature type="transmembrane region" description="Helical" evidence="18">
    <location>
        <begin position="445"/>
        <end position="468"/>
    </location>
</feature>
<gene>
    <name evidence="18 20" type="primary">dsbD</name>
    <name evidence="20" type="ORF">LHGZ1_3367</name>
</gene>
<feature type="transmembrane region" description="Helical" evidence="18">
    <location>
        <begin position="356"/>
        <end position="379"/>
    </location>
</feature>
<comment type="similarity">
    <text evidence="2 18">Belongs to the thioredoxin family. DsbD subfamily.</text>
</comment>
<keyword evidence="3 18" id="KW-0813">Transport</keyword>
<dbReference type="Gene3D" id="3.40.30.10">
    <property type="entry name" value="Glutaredoxin"/>
    <property type="match status" value="1"/>
</dbReference>
<dbReference type="CDD" id="cd02953">
    <property type="entry name" value="DsbDgamma"/>
    <property type="match status" value="1"/>
</dbReference>
<keyword evidence="14 18" id="KW-1015">Disulfide bond</keyword>
<dbReference type="GO" id="GO:0017004">
    <property type="term" value="P:cytochrome complex assembly"/>
    <property type="evidence" value="ECO:0007669"/>
    <property type="project" value="UniProtKB-UniRule"/>
</dbReference>
<evidence type="ECO:0000256" key="11">
    <source>
        <dbReference type="ARBA" id="ARBA00023002"/>
    </source>
</evidence>
<feature type="signal peptide" evidence="18">
    <location>
        <begin position="1"/>
        <end position="34"/>
    </location>
</feature>
<keyword evidence="8 18" id="KW-0201">Cytochrome c-type biogenesis</keyword>
<keyword evidence="7 18" id="KW-0732">Signal</keyword>
<dbReference type="SUPFAM" id="SSF74863">
    <property type="entry name" value="Thiol:disulfide interchange protein DsbD, N-terminal domain (DsbD-alpha)"/>
    <property type="match status" value="1"/>
</dbReference>
<protein>
    <recommendedName>
        <fullName evidence="18">Thiol:disulfide interchange protein DsbD</fullName>
        <ecNumber evidence="18">1.8.1.8</ecNumber>
    </recommendedName>
    <alternativeName>
        <fullName evidence="18">Protein-disulfide reductase</fullName>
        <shortName evidence="18">Disulfide reductase</shortName>
    </alternativeName>
</protein>
<keyword evidence="12 18" id="KW-0520">NAD</keyword>
<dbReference type="Gene3D" id="2.60.40.1250">
    <property type="entry name" value="Thiol:disulfide interchange protein DsbD, N-terminal domain"/>
    <property type="match status" value="1"/>
</dbReference>
<feature type="transmembrane region" description="Helical" evidence="18">
    <location>
        <begin position="198"/>
        <end position="223"/>
    </location>
</feature>
<keyword evidence="15 18" id="KW-0676">Redox-active center</keyword>
<evidence type="ECO:0000256" key="6">
    <source>
        <dbReference type="ARBA" id="ARBA00022692"/>
    </source>
</evidence>
<feature type="transmembrane region" description="Helical" evidence="18">
    <location>
        <begin position="391"/>
        <end position="409"/>
    </location>
</feature>
<dbReference type="NCBIfam" id="NF001419">
    <property type="entry name" value="PRK00293.1"/>
    <property type="match status" value="1"/>
</dbReference>
<dbReference type="GO" id="GO:0009055">
    <property type="term" value="F:electron transfer activity"/>
    <property type="evidence" value="ECO:0007669"/>
    <property type="project" value="UniProtKB-UniRule"/>
</dbReference>
<dbReference type="AlphaFoldDB" id="A0A248LN97"/>
<dbReference type="Proteomes" id="UP000197424">
    <property type="component" value="Chromosome"/>
</dbReference>
<reference evidence="21" key="1">
    <citation type="submission" date="2017-06" db="EMBL/GenBank/DDBJ databases">
        <title>Whole genome sequence of Laribacter hongkongensis LHGZ1.</title>
        <authorList>
            <person name="Chen D."/>
            <person name="Wu H."/>
            <person name="Chen J."/>
        </authorList>
    </citation>
    <scope>NUCLEOTIDE SEQUENCE [LARGE SCALE GENOMIC DNA]</scope>
    <source>
        <strain evidence="21">LHGZ1</strain>
    </source>
</reference>
<dbReference type="InterPro" id="IPR003834">
    <property type="entry name" value="Cyt_c_assmbl_TM_dom"/>
</dbReference>
<evidence type="ECO:0000256" key="7">
    <source>
        <dbReference type="ARBA" id="ARBA00022729"/>
    </source>
</evidence>
<evidence type="ECO:0000259" key="19">
    <source>
        <dbReference type="PROSITE" id="PS51352"/>
    </source>
</evidence>
<keyword evidence="10 18" id="KW-1133">Transmembrane helix</keyword>
<evidence type="ECO:0000256" key="16">
    <source>
        <dbReference type="ARBA" id="ARBA00047388"/>
    </source>
</evidence>
<keyword evidence="4 18" id="KW-1003">Cell membrane</keyword>
<sequence length="609" mass="62937" precursor="true">MKRFQANPETLFPPTMKRFLCACLLLWTALCAHALTAEDLLPPERAFALSASRSGDVVRLNWAIADGYYLYRDRVSIRTEPPADIRPELPPGQLKHDPFFGETPVWRQAVEGEVRLPAGTPSPVQLVITQQGCADAGVCYPPQTIRLSLAADGRTVSAGSPAAGFLSAPPAATLPASQPASDGSGLGSLGWGALTASFFVAGLGMALTACLYPMLPIVSAIIAGHGTAAHGWRGLLLALAYVEGLALTYTVVGVAAGLTGSWLTVWLQRPEVAVLAAVMLVLLALAMFDIISVQLPAGFQARMASSSNRLTGGRLASVFGMGALSALIIGPCVAPPLAVALGYIGASGDALTGGVALFAMAQGLGAPLLLVGAAGGQLLPKAGPWMKAVKAVFGVGMLLLAVYLLAPYLPPALPLAAYGIILIVSAVFAGAFDSMPAGSHPGRRLLKSLGLLAALLGAVQLVGSLAGADDPRYPLAPLTARADSPATAAPAFTSVSSLAEWESFLAANRGRPVLLDFYADWCASCKEMERETFHDPAVAQAMRGMALAQADVTANTPAHQALLKYFGLFGPPGIILFSAQGQESGRVIGFMPPAAFLQEISAVTPSAPQ</sequence>
<name>A0A248LN97_9NEIS</name>
<evidence type="ECO:0000256" key="13">
    <source>
        <dbReference type="ARBA" id="ARBA00023136"/>
    </source>
</evidence>
<dbReference type="PROSITE" id="PS51352">
    <property type="entry name" value="THIOREDOXIN_2"/>
    <property type="match status" value="1"/>
</dbReference>
<dbReference type="InterPro" id="IPR012336">
    <property type="entry name" value="Thioredoxin-like_fold"/>
</dbReference>
<evidence type="ECO:0000256" key="10">
    <source>
        <dbReference type="ARBA" id="ARBA00022989"/>
    </source>
</evidence>
<evidence type="ECO:0000313" key="20">
    <source>
        <dbReference type="EMBL" id="ASJ26198.1"/>
    </source>
</evidence>
<dbReference type="Pfam" id="PF02683">
    <property type="entry name" value="DsbD_TM"/>
    <property type="match status" value="1"/>
</dbReference>
<keyword evidence="11 18" id="KW-0560">Oxidoreductase</keyword>